<dbReference type="GeneID" id="20317181"/>
<evidence type="ECO:0000313" key="1">
    <source>
        <dbReference type="EMBL" id="KER30644.1"/>
    </source>
</evidence>
<dbReference type="KEGG" id="ovi:T265_02993"/>
<dbReference type="AlphaFoldDB" id="A0A075AHX5"/>
<organism evidence="1 2">
    <name type="scientific">Opisthorchis viverrini</name>
    <name type="common">Southeast Asian liver fluke</name>
    <dbReference type="NCBI Taxonomy" id="6198"/>
    <lineage>
        <taxon>Eukaryota</taxon>
        <taxon>Metazoa</taxon>
        <taxon>Spiralia</taxon>
        <taxon>Lophotrochozoa</taxon>
        <taxon>Platyhelminthes</taxon>
        <taxon>Trematoda</taxon>
        <taxon>Digenea</taxon>
        <taxon>Opisthorchiida</taxon>
        <taxon>Opisthorchiata</taxon>
        <taxon>Opisthorchiidae</taxon>
        <taxon>Opisthorchis</taxon>
    </lineage>
</organism>
<protein>
    <submittedName>
        <fullName evidence="1">Uncharacterized protein</fullName>
    </submittedName>
</protein>
<accession>A0A075AHX5</accession>
<evidence type="ECO:0000313" key="2">
    <source>
        <dbReference type="Proteomes" id="UP000054324"/>
    </source>
</evidence>
<dbReference type="RefSeq" id="XP_009165636.1">
    <property type="nucleotide sequence ID" value="XM_009167372.1"/>
</dbReference>
<dbReference type="OrthoDB" id="416786at2759"/>
<gene>
    <name evidence="1" type="ORF">T265_02993</name>
</gene>
<dbReference type="CTD" id="20317181"/>
<dbReference type="EMBL" id="KL596658">
    <property type="protein sequence ID" value="KER30644.1"/>
    <property type="molecule type" value="Genomic_DNA"/>
</dbReference>
<reference evidence="1 2" key="1">
    <citation type="submission" date="2013-11" db="EMBL/GenBank/DDBJ databases">
        <title>Opisthorchis viverrini - life in the bile duct.</title>
        <authorList>
            <person name="Young N.D."/>
            <person name="Nagarajan N."/>
            <person name="Lin S.J."/>
            <person name="Korhonen P.K."/>
            <person name="Jex A.R."/>
            <person name="Hall R.S."/>
            <person name="Safavi-Hemami H."/>
            <person name="Kaewkong W."/>
            <person name="Bertrand D."/>
            <person name="Gao S."/>
            <person name="Seet Q."/>
            <person name="Wongkham S."/>
            <person name="Teh B.T."/>
            <person name="Wongkham C."/>
            <person name="Intapan P.M."/>
            <person name="Maleewong W."/>
            <person name="Yang X."/>
            <person name="Hu M."/>
            <person name="Wang Z."/>
            <person name="Hofmann A."/>
            <person name="Sternberg P.W."/>
            <person name="Tan P."/>
            <person name="Wang J."/>
            <person name="Gasser R.B."/>
        </authorList>
    </citation>
    <scope>NUCLEOTIDE SEQUENCE [LARGE SCALE GENOMIC DNA]</scope>
</reference>
<sequence>MPTRELYLELCIIKPYLKVLRTNVKRLSVNGQAQHGAELVHLFYWCRFTAPWKICITRPPHLNLGGEVLPQLAIANIRLDREGRTQTKFMAGEHTYTHSIRTTANVQKIVPRTDKPKISGEINGSLADVKIVREMTSLTIHRLAACDIPTRTCTAVHHSFSRASIPSRPTDRLYAVTEVVGDLSAAVFRNRNEAHMATKQLDSAK</sequence>
<name>A0A075AHX5_OPIVI</name>
<dbReference type="Proteomes" id="UP000054324">
    <property type="component" value="Unassembled WGS sequence"/>
</dbReference>
<keyword evidence="2" id="KW-1185">Reference proteome</keyword>
<proteinExistence type="predicted"/>